<feature type="signal peptide" evidence="1">
    <location>
        <begin position="1"/>
        <end position="18"/>
    </location>
</feature>
<dbReference type="EMBL" id="JAGHKO010000010">
    <property type="protein sequence ID" value="MBO9203489.1"/>
    <property type="molecule type" value="Genomic_DNA"/>
</dbReference>
<dbReference type="PANTHER" id="PTHR33336">
    <property type="entry name" value="QUINOL MONOOXYGENASE YGIN-RELATED"/>
    <property type="match status" value="1"/>
</dbReference>
<dbReference type="InterPro" id="IPR007138">
    <property type="entry name" value="ABM_dom"/>
</dbReference>
<sequence>MKRIFLITLLACSWWATKAQNTVKMETMHADSAAISQILEKLYFKGIYEGDLDLLKQVYYKGTLLFGDVKGQPYAKTLDEYLTGVANRQSPKNSGKPFKGEVLSVRVTNSIAVAEVKVIMYDFVYQEYLSFHKIDGQWLLVNKMISDIAQDASSLTKDKVTKGGKKFNLIATIEILPGFEAAVKKAMVTMAAETRKEAGVELFLINTKKDSPQTILIYETYRSEADFELHKTLPHSKVFFEFVKGKIKDDKIGVNLLTGIDN</sequence>
<dbReference type="PANTHER" id="PTHR33336:SF15">
    <property type="entry name" value="ABM DOMAIN-CONTAINING PROTEIN"/>
    <property type="match status" value="1"/>
</dbReference>
<accession>A0ABS3YZY1</accession>
<dbReference type="InterPro" id="IPR011008">
    <property type="entry name" value="Dimeric_a/b-barrel"/>
</dbReference>
<keyword evidence="4" id="KW-1185">Reference proteome</keyword>
<evidence type="ECO:0000313" key="3">
    <source>
        <dbReference type="EMBL" id="MBO9203489.1"/>
    </source>
</evidence>
<gene>
    <name evidence="3" type="ORF">J7I42_24605</name>
</gene>
<dbReference type="Pfam" id="PF12893">
    <property type="entry name" value="Lumazine_bd_2"/>
    <property type="match status" value="1"/>
</dbReference>
<dbReference type="PROSITE" id="PS51725">
    <property type="entry name" value="ABM"/>
    <property type="match status" value="1"/>
</dbReference>
<proteinExistence type="predicted"/>
<protein>
    <submittedName>
        <fullName evidence="3">Nuclear transport factor 2 family protein</fullName>
    </submittedName>
</protein>
<feature type="chain" id="PRO_5046582478" evidence="1">
    <location>
        <begin position="19"/>
        <end position="262"/>
    </location>
</feature>
<evidence type="ECO:0000313" key="4">
    <source>
        <dbReference type="Proteomes" id="UP000677244"/>
    </source>
</evidence>
<name>A0ABS3YZY1_9BACT</name>
<comment type="caution">
    <text evidence="3">The sequence shown here is derived from an EMBL/GenBank/DDBJ whole genome shotgun (WGS) entry which is preliminary data.</text>
</comment>
<keyword evidence="1" id="KW-0732">Signal</keyword>
<dbReference type="InterPro" id="IPR039437">
    <property type="entry name" value="FrzH/put_lumazine-bd"/>
</dbReference>
<evidence type="ECO:0000256" key="1">
    <source>
        <dbReference type="SAM" id="SignalP"/>
    </source>
</evidence>
<dbReference type="Gene3D" id="3.10.450.50">
    <property type="match status" value="1"/>
</dbReference>
<evidence type="ECO:0000259" key="2">
    <source>
        <dbReference type="PROSITE" id="PS51725"/>
    </source>
</evidence>
<dbReference type="Proteomes" id="UP000677244">
    <property type="component" value="Unassembled WGS sequence"/>
</dbReference>
<dbReference type="InterPro" id="IPR032710">
    <property type="entry name" value="NTF2-like_dom_sf"/>
</dbReference>
<dbReference type="RefSeq" id="WP_209141542.1">
    <property type="nucleotide sequence ID" value="NZ_JAGHKO010000010.1"/>
</dbReference>
<dbReference type="Pfam" id="PF03992">
    <property type="entry name" value="ABM"/>
    <property type="match status" value="1"/>
</dbReference>
<dbReference type="SUPFAM" id="SSF54909">
    <property type="entry name" value="Dimeric alpha+beta barrel"/>
    <property type="match status" value="1"/>
</dbReference>
<dbReference type="Gene3D" id="3.30.70.100">
    <property type="match status" value="1"/>
</dbReference>
<organism evidence="3 4">
    <name type="scientific">Niastella soli</name>
    <dbReference type="NCBI Taxonomy" id="2821487"/>
    <lineage>
        <taxon>Bacteria</taxon>
        <taxon>Pseudomonadati</taxon>
        <taxon>Bacteroidota</taxon>
        <taxon>Chitinophagia</taxon>
        <taxon>Chitinophagales</taxon>
        <taxon>Chitinophagaceae</taxon>
        <taxon>Niastella</taxon>
    </lineage>
</organism>
<feature type="domain" description="ABM" evidence="2">
    <location>
        <begin position="167"/>
        <end position="255"/>
    </location>
</feature>
<dbReference type="SUPFAM" id="SSF54427">
    <property type="entry name" value="NTF2-like"/>
    <property type="match status" value="1"/>
</dbReference>
<reference evidence="3 4" key="1">
    <citation type="submission" date="2021-03" db="EMBL/GenBank/DDBJ databases">
        <title>Assistant Professor.</title>
        <authorList>
            <person name="Huq M.A."/>
        </authorList>
    </citation>
    <scope>NUCLEOTIDE SEQUENCE [LARGE SCALE GENOMIC DNA]</scope>
    <source>
        <strain evidence="3 4">MAH-29</strain>
    </source>
</reference>
<dbReference type="InterPro" id="IPR050744">
    <property type="entry name" value="AI-2_Isomerase_LsrG"/>
</dbReference>